<dbReference type="GO" id="GO:0051991">
    <property type="term" value="F:UDP-N-acetyl-D-glucosamine:N-acetylmuramoyl-L-alanyl-D-glutamyl-meso-2,6-diaminopimelyl-D-alanyl-D-alanine-diphosphoundecaprenol 4-beta-N-acetylglucosaminlytransferase activity"/>
    <property type="evidence" value="ECO:0007669"/>
    <property type="project" value="RHEA"/>
</dbReference>
<evidence type="ECO:0000256" key="2">
    <source>
        <dbReference type="ARBA" id="ARBA00022618"/>
    </source>
</evidence>
<keyword evidence="14" id="KW-1185">Reference proteome</keyword>
<comment type="subcellular location">
    <subcellularLocation>
        <location evidence="10">Cell membrane</location>
        <topology evidence="10">Peripheral membrane protein</topology>
        <orientation evidence="10">Cytoplasmic side</orientation>
    </subcellularLocation>
</comment>
<comment type="pathway">
    <text evidence="10">Cell wall biogenesis; peptidoglycan biosynthesis.</text>
</comment>
<evidence type="ECO:0000313" key="14">
    <source>
        <dbReference type="Proteomes" id="UP000199227"/>
    </source>
</evidence>
<evidence type="ECO:0000256" key="9">
    <source>
        <dbReference type="ARBA" id="ARBA00023316"/>
    </source>
</evidence>
<keyword evidence="5 10" id="KW-0133">Cell shape</keyword>
<evidence type="ECO:0000256" key="7">
    <source>
        <dbReference type="ARBA" id="ARBA00023136"/>
    </source>
</evidence>
<keyword evidence="8 10" id="KW-0131">Cell cycle</keyword>
<dbReference type="AlphaFoldDB" id="A0A1I5P420"/>
<proteinExistence type="inferred from homology"/>
<keyword evidence="3 10" id="KW-0328">Glycosyltransferase</keyword>
<dbReference type="Pfam" id="PF03033">
    <property type="entry name" value="Glyco_transf_28"/>
    <property type="match status" value="1"/>
</dbReference>
<evidence type="ECO:0000259" key="11">
    <source>
        <dbReference type="Pfam" id="PF03033"/>
    </source>
</evidence>
<evidence type="ECO:0000256" key="10">
    <source>
        <dbReference type="HAMAP-Rule" id="MF_00033"/>
    </source>
</evidence>
<dbReference type="Gene3D" id="3.40.50.2000">
    <property type="entry name" value="Glycogen Phosphorylase B"/>
    <property type="match status" value="2"/>
</dbReference>
<dbReference type="GO" id="GO:0071555">
    <property type="term" value="P:cell wall organization"/>
    <property type="evidence" value="ECO:0007669"/>
    <property type="project" value="UniProtKB-KW"/>
</dbReference>
<dbReference type="GO" id="GO:0009252">
    <property type="term" value="P:peptidoglycan biosynthetic process"/>
    <property type="evidence" value="ECO:0007669"/>
    <property type="project" value="UniProtKB-UniRule"/>
</dbReference>
<evidence type="ECO:0000256" key="4">
    <source>
        <dbReference type="ARBA" id="ARBA00022679"/>
    </source>
</evidence>
<feature type="domain" description="Glycosyl transferase family 28 C-terminal" evidence="12">
    <location>
        <begin position="174"/>
        <end position="301"/>
    </location>
</feature>
<dbReference type="GO" id="GO:0005886">
    <property type="term" value="C:plasma membrane"/>
    <property type="evidence" value="ECO:0007669"/>
    <property type="project" value="UniProtKB-SubCell"/>
</dbReference>
<reference evidence="13 14" key="1">
    <citation type="submission" date="2016-10" db="EMBL/GenBank/DDBJ databases">
        <authorList>
            <person name="de Groot N.N."/>
        </authorList>
    </citation>
    <scope>NUCLEOTIDE SEQUENCE [LARGE SCALE GENOMIC DNA]</scope>
    <source>
        <strain evidence="13 14">EP1-55-1</strain>
    </source>
</reference>
<feature type="binding site" evidence="10">
    <location>
        <position position="127"/>
    </location>
    <ligand>
        <name>UDP-N-acetyl-alpha-D-glucosamine</name>
        <dbReference type="ChEBI" id="CHEBI:57705"/>
    </ligand>
</feature>
<feature type="domain" description="Glycosyltransferase family 28 N-terminal" evidence="11">
    <location>
        <begin position="6"/>
        <end position="143"/>
    </location>
</feature>
<dbReference type="GO" id="GO:0050511">
    <property type="term" value="F:undecaprenyldiphospho-muramoylpentapeptide beta-N-acetylglucosaminyltransferase activity"/>
    <property type="evidence" value="ECO:0007669"/>
    <property type="project" value="UniProtKB-UniRule"/>
</dbReference>
<keyword evidence="1 10" id="KW-1003">Cell membrane</keyword>
<keyword evidence="7 10" id="KW-0472">Membrane</keyword>
<feature type="binding site" evidence="10">
    <location>
        <position position="278"/>
    </location>
    <ligand>
        <name>UDP-N-acetyl-alpha-D-glucosamine</name>
        <dbReference type="ChEBI" id="CHEBI:57705"/>
    </ligand>
</feature>
<dbReference type="Proteomes" id="UP000199227">
    <property type="component" value="Unassembled WGS sequence"/>
</dbReference>
<comment type="function">
    <text evidence="10">Cell wall formation. Catalyzes the transfer of a GlcNAc subunit on undecaprenyl-pyrophosphoryl-MurNAc-pentapeptide (lipid intermediate I) to form undecaprenyl-pyrophosphoryl-MurNAc-(pentapeptide)GlcNAc (lipid intermediate II).</text>
</comment>
<dbReference type="InterPro" id="IPR004276">
    <property type="entry name" value="GlycoTrans_28_N"/>
</dbReference>
<dbReference type="PANTHER" id="PTHR21015">
    <property type="entry name" value="UDP-N-ACETYLGLUCOSAMINE--N-ACETYLMURAMYL-(PENTAPEPTIDE) PYROPHOSPHORYL-UNDECAPRENOL N-ACETYLGLUCOSAMINE TRANSFERASE 1"/>
    <property type="match status" value="1"/>
</dbReference>
<dbReference type="InterPro" id="IPR007235">
    <property type="entry name" value="Glyco_trans_28_C"/>
</dbReference>
<organism evidence="13 14">
    <name type="scientific">Hydrogenimonas thermophila</name>
    <dbReference type="NCBI Taxonomy" id="223786"/>
    <lineage>
        <taxon>Bacteria</taxon>
        <taxon>Pseudomonadati</taxon>
        <taxon>Campylobacterota</taxon>
        <taxon>Epsilonproteobacteria</taxon>
        <taxon>Campylobacterales</taxon>
        <taxon>Hydrogenimonadaceae</taxon>
        <taxon>Hydrogenimonas</taxon>
    </lineage>
</organism>
<dbReference type="EMBL" id="FOXB01000013">
    <property type="protein sequence ID" value="SFP28271.1"/>
    <property type="molecule type" value="Genomic_DNA"/>
</dbReference>
<keyword evidence="9 10" id="KW-0961">Cell wall biogenesis/degradation</keyword>
<accession>A0A1I5P420</accession>
<evidence type="ECO:0000256" key="1">
    <source>
        <dbReference type="ARBA" id="ARBA00022475"/>
    </source>
</evidence>
<dbReference type="PANTHER" id="PTHR21015:SF22">
    <property type="entry name" value="GLYCOSYLTRANSFERASE"/>
    <property type="match status" value="1"/>
</dbReference>
<evidence type="ECO:0000256" key="6">
    <source>
        <dbReference type="ARBA" id="ARBA00022984"/>
    </source>
</evidence>
<dbReference type="UniPathway" id="UPA00219"/>
<name>A0A1I5P420_9BACT</name>
<comment type="caution">
    <text evidence="10">Lacks conserved residue(s) required for the propagation of feature annotation.</text>
</comment>
<dbReference type="InterPro" id="IPR006009">
    <property type="entry name" value="GlcNAc_MurG"/>
</dbReference>
<dbReference type="EC" id="2.4.1.227" evidence="10"/>
<keyword evidence="2 10" id="KW-0132">Cell division</keyword>
<dbReference type="NCBIfam" id="TIGR01133">
    <property type="entry name" value="murG"/>
    <property type="match status" value="1"/>
</dbReference>
<dbReference type="Pfam" id="PF04101">
    <property type="entry name" value="Glyco_tran_28_C"/>
    <property type="match status" value="1"/>
</dbReference>
<sequence length="341" mass="38074">MQHCNILLTGGGTGGHLAIVRSVKDELLKRGINTYYIGSESGQDRAWFEKDDDFKDKLFLPTRGVVNQKGLDKLYSISQIFKSMLQAKEFMKAHNIDAVLSVGGFSAAPASFAAILIRIPLFIHEQNALTGRLNKILKPFSKHFFSSYGSDPVDYPVSENFFKTARVRSEVKRVIFLGGSQGAKAINDFALQLAPELQKLGIGIIHQTGKRDYERVSKEYKKLNIEADVFAFDKEIYLRIEKADLAVSRAGASTLWELTAAQIPTLFIPYPYAAGDHQYYNAAYHVGMNAGWVVRQNMLERDIFLNIIDSNIEVVSKRLGTMISQNGACKIVKTILDLVKA</sequence>
<feature type="binding site" evidence="10">
    <location>
        <begin position="13"/>
        <end position="15"/>
    </location>
    <ligand>
        <name>UDP-N-acetyl-alpha-D-glucosamine</name>
        <dbReference type="ChEBI" id="CHEBI:57705"/>
    </ligand>
</feature>
<protein>
    <recommendedName>
        <fullName evidence="10">UDP-N-acetylglucosamine--N-acetylmuramyl-(pentapeptide) pyrophosphoryl-undecaprenol N-acetylglucosamine transferase</fullName>
        <ecNumber evidence="10">2.4.1.227</ecNumber>
    </recommendedName>
    <alternativeName>
        <fullName evidence="10">Undecaprenyl-PP-MurNAc-pentapeptide-UDPGlcNAc GlcNAc transferase</fullName>
    </alternativeName>
</protein>
<dbReference type="SUPFAM" id="SSF53756">
    <property type="entry name" value="UDP-Glycosyltransferase/glycogen phosphorylase"/>
    <property type="match status" value="1"/>
</dbReference>
<dbReference type="RefSeq" id="WP_092912087.1">
    <property type="nucleotide sequence ID" value="NZ_CP136592.1"/>
</dbReference>
<gene>
    <name evidence="10" type="primary">murG</name>
    <name evidence="13" type="ORF">SAMN05216234_11329</name>
</gene>
<comment type="similarity">
    <text evidence="10">Belongs to the glycosyltransferase 28 family. MurG subfamily.</text>
</comment>
<evidence type="ECO:0000259" key="12">
    <source>
        <dbReference type="Pfam" id="PF04101"/>
    </source>
</evidence>
<keyword evidence="6 10" id="KW-0573">Peptidoglycan synthesis</keyword>
<dbReference type="OrthoDB" id="9808936at2"/>
<comment type="catalytic activity">
    <reaction evidence="10">
        <text>di-trans,octa-cis-undecaprenyl diphospho-N-acetyl-alpha-D-muramoyl-L-alanyl-D-glutamyl-meso-2,6-diaminopimeloyl-D-alanyl-D-alanine + UDP-N-acetyl-alpha-D-glucosamine = di-trans,octa-cis-undecaprenyl diphospho-[N-acetyl-alpha-D-glucosaminyl-(1-&gt;4)]-N-acetyl-alpha-D-muramoyl-L-alanyl-D-glutamyl-meso-2,6-diaminopimeloyl-D-alanyl-D-alanine + UDP + H(+)</text>
        <dbReference type="Rhea" id="RHEA:31227"/>
        <dbReference type="ChEBI" id="CHEBI:15378"/>
        <dbReference type="ChEBI" id="CHEBI:57705"/>
        <dbReference type="ChEBI" id="CHEBI:58223"/>
        <dbReference type="ChEBI" id="CHEBI:61387"/>
        <dbReference type="ChEBI" id="CHEBI:61388"/>
        <dbReference type="EC" id="2.4.1.227"/>
    </reaction>
</comment>
<evidence type="ECO:0000256" key="8">
    <source>
        <dbReference type="ARBA" id="ARBA00023306"/>
    </source>
</evidence>
<dbReference type="GO" id="GO:0005975">
    <property type="term" value="P:carbohydrate metabolic process"/>
    <property type="evidence" value="ECO:0007669"/>
    <property type="project" value="InterPro"/>
</dbReference>
<dbReference type="STRING" id="223786.SAMN05216234_11329"/>
<dbReference type="CDD" id="cd03785">
    <property type="entry name" value="GT28_MurG"/>
    <property type="match status" value="1"/>
</dbReference>
<feature type="binding site" evidence="10">
    <location>
        <position position="180"/>
    </location>
    <ligand>
        <name>UDP-N-acetyl-alpha-D-glucosamine</name>
        <dbReference type="ChEBI" id="CHEBI:57705"/>
    </ligand>
</feature>
<evidence type="ECO:0000256" key="3">
    <source>
        <dbReference type="ARBA" id="ARBA00022676"/>
    </source>
</evidence>
<dbReference type="GO" id="GO:0051301">
    <property type="term" value="P:cell division"/>
    <property type="evidence" value="ECO:0007669"/>
    <property type="project" value="UniProtKB-KW"/>
</dbReference>
<keyword evidence="4 10" id="KW-0808">Transferase</keyword>
<dbReference type="GO" id="GO:0008360">
    <property type="term" value="P:regulation of cell shape"/>
    <property type="evidence" value="ECO:0007669"/>
    <property type="project" value="UniProtKB-KW"/>
</dbReference>
<evidence type="ECO:0000313" key="13">
    <source>
        <dbReference type="EMBL" id="SFP28271.1"/>
    </source>
</evidence>
<dbReference type="HAMAP" id="MF_00033">
    <property type="entry name" value="MurG"/>
    <property type="match status" value="1"/>
</dbReference>
<evidence type="ECO:0000256" key="5">
    <source>
        <dbReference type="ARBA" id="ARBA00022960"/>
    </source>
</evidence>